<dbReference type="SUPFAM" id="SSF117281">
    <property type="entry name" value="Kelch motif"/>
    <property type="match status" value="1"/>
</dbReference>
<dbReference type="EMBL" id="JTDF01007818">
    <property type="protein sequence ID" value="KAF8564810.1"/>
    <property type="molecule type" value="Genomic_DNA"/>
</dbReference>
<dbReference type="InterPro" id="IPR001810">
    <property type="entry name" value="F-box_dom"/>
</dbReference>
<feature type="region of interest" description="Disordered" evidence="1">
    <location>
        <begin position="431"/>
        <end position="473"/>
    </location>
</feature>
<keyword evidence="4" id="KW-1185">Reference proteome</keyword>
<dbReference type="PANTHER" id="PTHR46432">
    <property type="entry name" value="F-BOX ONLY PROTEIN 42"/>
    <property type="match status" value="1"/>
</dbReference>
<dbReference type="Proteomes" id="UP000699462">
    <property type="component" value="Unassembled WGS sequence"/>
</dbReference>
<evidence type="ECO:0000256" key="1">
    <source>
        <dbReference type="SAM" id="MobiDB-lite"/>
    </source>
</evidence>
<dbReference type="GO" id="GO:1990756">
    <property type="term" value="F:ubiquitin-like ligase-substrate adaptor activity"/>
    <property type="evidence" value="ECO:0007669"/>
    <property type="project" value="TreeGrafter"/>
</dbReference>
<dbReference type="Pfam" id="PF12937">
    <property type="entry name" value="F-box-like"/>
    <property type="match status" value="1"/>
</dbReference>
<dbReference type="Gene3D" id="2.120.10.80">
    <property type="entry name" value="Kelch-type beta propeller"/>
    <property type="match status" value="1"/>
</dbReference>
<name>A0A8T0DAK6_9TREM</name>
<dbReference type="InterPro" id="IPR015915">
    <property type="entry name" value="Kelch-typ_b-propeller"/>
</dbReference>
<reference evidence="3 4" key="1">
    <citation type="submission" date="2019-07" db="EMBL/GenBank/DDBJ databases">
        <title>Annotation for the trematode Paragonimus westermani.</title>
        <authorList>
            <person name="Choi Y.-J."/>
        </authorList>
    </citation>
    <scope>NUCLEOTIDE SEQUENCE [LARGE SCALE GENOMIC DNA]</scope>
    <source>
        <strain evidence="3">180907_Pwestermani</strain>
    </source>
</reference>
<dbReference type="PANTHER" id="PTHR46432:SF1">
    <property type="entry name" value="F-BOX ONLY PROTEIN 42"/>
    <property type="match status" value="1"/>
</dbReference>
<protein>
    <recommendedName>
        <fullName evidence="2">F-box domain-containing protein</fullName>
    </recommendedName>
</protein>
<dbReference type="InterPro" id="IPR036047">
    <property type="entry name" value="F-box-like_dom_sf"/>
</dbReference>
<evidence type="ECO:0000313" key="4">
    <source>
        <dbReference type="Proteomes" id="UP000699462"/>
    </source>
</evidence>
<feature type="domain" description="F-box" evidence="2">
    <location>
        <begin position="2"/>
        <end position="37"/>
    </location>
</feature>
<proteinExistence type="predicted"/>
<evidence type="ECO:0000259" key="2">
    <source>
        <dbReference type="Pfam" id="PF12937"/>
    </source>
</evidence>
<comment type="caution">
    <text evidence="3">The sequence shown here is derived from an EMBL/GenBank/DDBJ whole genome shotgun (WGS) entry which is preliminary data.</text>
</comment>
<feature type="compositionally biased region" description="Low complexity" evidence="1">
    <location>
        <begin position="448"/>
        <end position="463"/>
    </location>
</feature>
<dbReference type="InterPro" id="IPR052821">
    <property type="entry name" value="F-box_only_SRC"/>
</dbReference>
<dbReference type="OrthoDB" id="9973021at2759"/>
<dbReference type="Gene3D" id="1.20.1280.50">
    <property type="match status" value="1"/>
</dbReference>
<dbReference type="GO" id="GO:0019005">
    <property type="term" value="C:SCF ubiquitin ligase complex"/>
    <property type="evidence" value="ECO:0007669"/>
    <property type="project" value="TreeGrafter"/>
</dbReference>
<dbReference type="Pfam" id="PF24681">
    <property type="entry name" value="Kelch_KLHDC2_KLHL20_DRC7"/>
    <property type="match status" value="1"/>
</dbReference>
<organism evidence="3 4">
    <name type="scientific">Paragonimus westermani</name>
    <dbReference type="NCBI Taxonomy" id="34504"/>
    <lineage>
        <taxon>Eukaryota</taxon>
        <taxon>Metazoa</taxon>
        <taxon>Spiralia</taxon>
        <taxon>Lophotrochozoa</taxon>
        <taxon>Platyhelminthes</taxon>
        <taxon>Trematoda</taxon>
        <taxon>Digenea</taxon>
        <taxon>Plagiorchiida</taxon>
        <taxon>Troglotremata</taxon>
        <taxon>Troglotrematidae</taxon>
        <taxon>Paragonimus</taxon>
    </lineage>
</organism>
<dbReference type="SUPFAM" id="SSF81383">
    <property type="entry name" value="F-box domain"/>
    <property type="match status" value="1"/>
</dbReference>
<dbReference type="AlphaFoldDB" id="A0A8T0DAK6"/>
<sequence length="690" mass="76391">MFQHLPVELLHYIFMLLSPCTDFPNLLGVCKRWRDACIEVMRMRDDVCSSAYRLEAPLRWTIPKALPYRASTQSAPSKRFGSMILHHDQSIYVFGGATSMFTTFNDLWIYDIVNCNWRRVLGAGELPTPRAQAKGGFINETLYLFGGCQSLHHPGWHRSGRIDWLSDLSSFDTVKLFWSRVHLRHIDHTTVQNPHVNAGQSGCFLPPGPDGEPGVFLLFGGISPVSGACVEDLCIISPDRGRWFTAKPVTYGVGWPAGRCGHSVCALDSNRALVMFGNLESFMSPSFDIAAPKPYRGRPAGDMWILTRYKQSESPQDWFSSQWFWTEIHCPINVPGCPPIDFYHEAIIGLPYVDTDKTESVMPNCCDTPTDIVYTVLCVSQSTDQLLEEAVKQRRNWQRRKPVILGRNSSSPLPSTSALTNSLERTGALLQQGGSDSEEPGEMAVELSLPSTSSASKSPVIPSTDHSGDILRSIHRPSTIFKSGCRRTAEKRTKRLEALAVQERRLFGSRTNASVASEASMHHDSHSVTGSLAKPLTTERIIPTHPMAVYSLRIRLSLEQNPHSVGQWSPATGQWLTASKPNYLDLLFGPPKCLGFSCAFAYGCVFLFGGDTEELPNDSDNAVPAALNLPEDAVQHADAFRPLNLNGSQDPTDRAGLAQLRPLTFVAKPIASQYSHFFLLQPRSLAGTLV</sequence>
<evidence type="ECO:0000313" key="3">
    <source>
        <dbReference type="EMBL" id="KAF8564810.1"/>
    </source>
</evidence>
<gene>
    <name evidence="3" type="ORF">P879_04537</name>
</gene>
<accession>A0A8T0DAK6</accession>